<gene>
    <name evidence="2" type="ORF">IAB16_05505</name>
</gene>
<accession>A0A940DGP4</accession>
<reference evidence="2" key="1">
    <citation type="submission" date="2020-10" db="EMBL/GenBank/DDBJ databases">
        <authorList>
            <person name="Gilroy R."/>
        </authorList>
    </citation>
    <scope>NUCLEOTIDE SEQUENCE</scope>
    <source>
        <strain evidence="2">517</strain>
    </source>
</reference>
<feature type="region of interest" description="Disordered" evidence="1">
    <location>
        <begin position="116"/>
        <end position="135"/>
    </location>
</feature>
<dbReference type="EMBL" id="JADINF010000140">
    <property type="protein sequence ID" value="MBO8424455.1"/>
    <property type="molecule type" value="Genomic_DNA"/>
</dbReference>
<dbReference type="AlphaFoldDB" id="A0A940DGP4"/>
<sequence length="135" mass="14979">MADFKRMRNSVLRSVRERMVSGNYDEITKLNSVKTVSDVVVIAGKRLSAEDIYGYYETVAAIQDDDVRTLGAVGELVDGDVYESFGEEERERYVLALSAFYKKLKAEVNERAAKARERGASAQAENASAVSGKEK</sequence>
<evidence type="ECO:0000256" key="1">
    <source>
        <dbReference type="SAM" id="MobiDB-lite"/>
    </source>
</evidence>
<dbReference type="Proteomes" id="UP000727857">
    <property type="component" value="Unassembled WGS sequence"/>
</dbReference>
<reference evidence="2" key="2">
    <citation type="journal article" date="2021" name="PeerJ">
        <title>Extensive microbial diversity within the chicken gut microbiome revealed by metagenomics and culture.</title>
        <authorList>
            <person name="Gilroy R."/>
            <person name="Ravi A."/>
            <person name="Getino M."/>
            <person name="Pursley I."/>
            <person name="Horton D.L."/>
            <person name="Alikhan N.F."/>
            <person name="Baker D."/>
            <person name="Gharbi K."/>
            <person name="Hall N."/>
            <person name="Watson M."/>
            <person name="Adriaenssens E.M."/>
            <person name="Foster-Nyarko E."/>
            <person name="Jarju S."/>
            <person name="Secka A."/>
            <person name="Antonio M."/>
            <person name="Oren A."/>
            <person name="Chaudhuri R.R."/>
            <person name="La Ragione R."/>
            <person name="Hildebrand F."/>
            <person name="Pallen M.J."/>
        </authorList>
    </citation>
    <scope>NUCLEOTIDE SEQUENCE</scope>
    <source>
        <strain evidence="2">517</strain>
    </source>
</reference>
<evidence type="ECO:0000313" key="2">
    <source>
        <dbReference type="EMBL" id="MBO8424455.1"/>
    </source>
</evidence>
<comment type="caution">
    <text evidence="2">The sequence shown here is derived from an EMBL/GenBank/DDBJ whole genome shotgun (WGS) entry which is preliminary data.</text>
</comment>
<protein>
    <submittedName>
        <fullName evidence="2">Uncharacterized protein</fullName>
    </submittedName>
</protein>
<name>A0A940DGP4_9FIRM</name>
<proteinExistence type="predicted"/>
<evidence type="ECO:0000313" key="3">
    <source>
        <dbReference type="Proteomes" id="UP000727857"/>
    </source>
</evidence>
<organism evidence="2 3">
    <name type="scientific">Candidatus Stercoripulliclostridium pullicola</name>
    <dbReference type="NCBI Taxonomy" id="2840953"/>
    <lineage>
        <taxon>Bacteria</taxon>
        <taxon>Bacillati</taxon>
        <taxon>Bacillota</taxon>
        <taxon>Clostridia</taxon>
        <taxon>Eubacteriales</taxon>
        <taxon>Candidatus Stercoripulliclostridium</taxon>
    </lineage>
</organism>